<reference evidence="3 4" key="1">
    <citation type="submission" date="2020-02" db="EMBL/GenBank/DDBJ databases">
        <authorList>
            <person name="Babadi Z.K."/>
            <person name="Risdian C."/>
            <person name="Ebrahimipour G.H."/>
            <person name="Wink J."/>
        </authorList>
    </citation>
    <scope>NUCLEOTIDE SEQUENCE [LARGE SCALE GENOMIC DNA]</scope>
    <source>
        <strain evidence="3 4">ZKHCc1 1396</strain>
    </source>
</reference>
<dbReference type="Gene3D" id="3.30.70.1440">
    <property type="entry name" value="Multidrug efflux transporter AcrB pore domain"/>
    <property type="match status" value="1"/>
</dbReference>
<proteinExistence type="predicted"/>
<feature type="transmembrane region" description="Helical" evidence="2">
    <location>
        <begin position="385"/>
        <end position="409"/>
    </location>
</feature>
<protein>
    <submittedName>
        <fullName evidence="3">Efflux RND transporter permease subunit</fullName>
    </submittedName>
</protein>
<evidence type="ECO:0000313" key="3">
    <source>
        <dbReference type="EMBL" id="MBE4749447.1"/>
    </source>
</evidence>
<organism evidence="3 4">
    <name type="scientific">Corallococcus soli</name>
    <dbReference type="NCBI Taxonomy" id="2710757"/>
    <lineage>
        <taxon>Bacteria</taxon>
        <taxon>Pseudomonadati</taxon>
        <taxon>Myxococcota</taxon>
        <taxon>Myxococcia</taxon>
        <taxon>Myxococcales</taxon>
        <taxon>Cystobacterineae</taxon>
        <taxon>Myxococcaceae</taxon>
        <taxon>Corallococcus</taxon>
    </lineage>
</organism>
<dbReference type="PANTHER" id="PTHR32063">
    <property type="match status" value="1"/>
</dbReference>
<feature type="transmembrane region" description="Helical" evidence="2">
    <location>
        <begin position="429"/>
        <end position="449"/>
    </location>
</feature>
<name>A0ABR9PNE6_9BACT</name>
<dbReference type="InterPro" id="IPR001036">
    <property type="entry name" value="Acrflvin-R"/>
</dbReference>
<gene>
    <name evidence="3" type="ORF">G4177_14870</name>
</gene>
<feature type="transmembrane region" description="Helical" evidence="2">
    <location>
        <begin position="527"/>
        <end position="545"/>
    </location>
</feature>
<evidence type="ECO:0000256" key="1">
    <source>
        <dbReference type="SAM" id="MobiDB-lite"/>
    </source>
</evidence>
<feature type="transmembrane region" description="Helical" evidence="2">
    <location>
        <begin position="461"/>
        <end position="482"/>
    </location>
</feature>
<dbReference type="Gene3D" id="1.20.1640.10">
    <property type="entry name" value="Multidrug efflux transporter AcrB transmembrane domain"/>
    <property type="match status" value="2"/>
</dbReference>
<feature type="transmembrane region" description="Helical" evidence="2">
    <location>
        <begin position="981"/>
        <end position="1005"/>
    </location>
</feature>
<dbReference type="Gene3D" id="3.30.70.1320">
    <property type="entry name" value="Multidrug efflux transporter AcrB pore domain like"/>
    <property type="match status" value="1"/>
</dbReference>
<evidence type="ECO:0000313" key="4">
    <source>
        <dbReference type="Proteomes" id="UP001516472"/>
    </source>
</evidence>
<dbReference type="PRINTS" id="PR00702">
    <property type="entry name" value="ACRIFLAVINRP"/>
</dbReference>
<evidence type="ECO:0000256" key="2">
    <source>
        <dbReference type="SAM" id="Phobius"/>
    </source>
</evidence>
<feature type="transmembrane region" description="Helical" evidence="2">
    <location>
        <begin position="847"/>
        <end position="865"/>
    </location>
</feature>
<comment type="caution">
    <text evidence="3">The sequence shown here is derived from an EMBL/GenBank/DDBJ whole genome shotgun (WGS) entry which is preliminary data.</text>
</comment>
<dbReference type="SUPFAM" id="SSF82866">
    <property type="entry name" value="Multidrug efflux transporter AcrB transmembrane domain"/>
    <property type="match status" value="2"/>
</dbReference>
<dbReference type="RefSeq" id="WP_193348817.1">
    <property type="nucleotide sequence ID" value="NZ_CBCSIP010000012.1"/>
</dbReference>
<feature type="region of interest" description="Disordered" evidence="1">
    <location>
        <begin position="1015"/>
        <end position="1038"/>
    </location>
</feature>
<keyword evidence="2" id="KW-0812">Transmembrane</keyword>
<sequence length="1038" mass="112123">MNITEVCIKKPVFAWMIMAATIIFGLVAAQRIGISQFPDVDFPTINISVSWEGANPEAVETDVVEFIEEAVTQVEGVKSITSSARQGSANITVELDLSRNVDLALQDVQTKVGQAQRRLPLDIDPPVVSKSNPEDQPIMWLGVSGPFSQQVVSDFARYRVKERLQTVPGVGEVILGGLLERNVRIWVDAEKLDAHALTVTDLVAALQREHVELPAGRIETQGREVNVRFMGEALDLETLRDVVVREDAGRAVYLHDVAIVEDGFEDERRLARVNGEPAQALGIKKQRGANAVAVAQEVRQVLADLQKDLPQGMSASINFDSTQFIEESVHEIEFELLLACILTAFVCWVFLGSLSSTLNVVLAIPMSLLGTVAVIYFLGFTLNTFTLLGLALAVGIVVDDAIMVLENIFRHAEEGKDRVSAAREGTAEITFAALAATLAVVAIFLPVVFMKGIIGKFFLQFGVTLCVAVLLSYVEAITLAPARCAQLLKTSREHRSRVGVVVDKAFTKLEHLYARVLAWGLVRPYRVLLLAVAMLVLSAFAFKALPGEFVPSQDQGRMSVRLQTAVGSSLEETNRLFKRAEEFAASRPEVTRVFVVVGGGGSGSSVNAGNMNLTLVPKDERMPQAEFAQVLRKEFNSYPGLRAVVQDLSQAGFTAQRGFPVEFSVRGSDWDKLVEASQSLREQLQVSGKVVDLDTDYQLGQPELRITPDRARAADVGVPIQAVASTVNALVGGVRVGKYSSGGRRIDVRMRLLANQRSRPEDLSLLKVRTANNTLVPLSSLVTQQELPALQAITRRDRERAISLYANVAPGSNQEEALATVERLGKDLPGGIRVVAGGASVAFRDSMSSLIFALFLGIAVAYMVLGAQFNSFLHPVTVLTILPLSVAGASFALLATGKTLNIFSMIGLLLLMGIVKKNSIILVDYALQQRELGLDAMQAMLRAGPVRLRPILMTSMATMMAAVPAALALGAGSETRAPMSIAVLGGLSVSTVLSLIVVPAFYVVADRLKTKLGNRLRRGKGGDEAPAPPDVSRPVTHG</sequence>
<dbReference type="EMBL" id="JAAIYO010000003">
    <property type="protein sequence ID" value="MBE4749447.1"/>
    <property type="molecule type" value="Genomic_DNA"/>
</dbReference>
<feature type="transmembrane region" description="Helical" evidence="2">
    <location>
        <begin position="948"/>
        <end position="969"/>
    </location>
</feature>
<accession>A0ABR9PNE6</accession>
<dbReference type="Pfam" id="PF00873">
    <property type="entry name" value="ACR_tran"/>
    <property type="match status" value="1"/>
</dbReference>
<dbReference type="Proteomes" id="UP001516472">
    <property type="component" value="Unassembled WGS sequence"/>
</dbReference>
<keyword evidence="4" id="KW-1185">Reference proteome</keyword>
<dbReference type="PANTHER" id="PTHR32063:SF0">
    <property type="entry name" value="SWARMING MOTILITY PROTEIN SWRC"/>
    <property type="match status" value="1"/>
</dbReference>
<dbReference type="SUPFAM" id="SSF82693">
    <property type="entry name" value="Multidrug efflux transporter AcrB pore domain, PN1, PN2, PC1 and PC2 subdomains"/>
    <property type="match status" value="3"/>
</dbReference>
<dbReference type="SUPFAM" id="SSF82714">
    <property type="entry name" value="Multidrug efflux transporter AcrB TolC docking domain, DN and DC subdomains"/>
    <property type="match status" value="2"/>
</dbReference>
<dbReference type="Gene3D" id="3.30.2090.10">
    <property type="entry name" value="Multidrug efflux transporter AcrB TolC docking domain, DN and DC subdomains"/>
    <property type="match status" value="2"/>
</dbReference>
<dbReference type="InterPro" id="IPR027463">
    <property type="entry name" value="AcrB_DN_DC_subdom"/>
</dbReference>
<feature type="transmembrane region" description="Helical" evidence="2">
    <location>
        <begin position="12"/>
        <end position="29"/>
    </location>
</feature>
<keyword evidence="2" id="KW-1133">Transmembrane helix</keyword>
<dbReference type="Gene3D" id="3.30.70.1430">
    <property type="entry name" value="Multidrug efflux transporter AcrB pore domain"/>
    <property type="match status" value="2"/>
</dbReference>
<keyword evidence="2" id="KW-0472">Membrane</keyword>